<dbReference type="AlphaFoldDB" id="A0A7S1NI91"/>
<reference evidence="5" key="1">
    <citation type="submission" date="2021-01" db="EMBL/GenBank/DDBJ databases">
        <authorList>
            <person name="Corre E."/>
            <person name="Pelletier E."/>
            <person name="Niang G."/>
            <person name="Scheremetjew M."/>
            <person name="Finn R."/>
            <person name="Kale V."/>
            <person name="Holt S."/>
            <person name="Cochrane G."/>
            <person name="Meng A."/>
            <person name="Brown T."/>
            <person name="Cohen L."/>
        </authorList>
    </citation>
    <scope>NUCLEOTIDE SEQUENCE</scope>
    <source>
        <strain evidence="5">NIES-381</strain>
    </source>
</reference>
<keyword evidence="1" id="KW-0697">Rotamase</keyword>
<dbReference type="Gene3D" id="2.60.200.20">
    <property type="match status" value="1"/>
</dbReference>
<dbReference type="InterPro" id="IPR046357">
    <property type="entry name" value="PPIase_dom_sf"/>
</dbReference>
<dbReference type="InterPro" id="IPR000297">
    <property type="entry name" value="PPIase_PpiC"/>
</dbReference>
<evidence type="ECO:0000259" key="4">
    <source>
        <dbReference type="PROSITE" id="PS50198"/>
    </source>
</evidence>
<evidence type="ECO:0000256" key="2">
    <source>
        <dbReference type="SAM" id="MobiDB-lite"/>
    </source>
</evidence>
<accession>A0A7S1NI91</accession>
<dbReference type="PROSITE" id="PS50006">
    <property type="entry name" value="FHA_DOMAIN"/>
    <property type="match status" value="1"/>
</dbReference>
<dbReference type="FunFam" id="2.60.200.20:FF:000019">
    <property type="entry name" value="Nuclear inhibitor of protein phosphatase"/>
    <property type="match status" value="1"/>
</dbReference>
<gene>
    <name evidence="5" type="ORF">EGYM00392_LOCUS30518</name>
</gene>
<proteinExistence type="predicted"/>
<dbReference type="PANTHER" id="PTHR23308">
    <property type="entry name" value="NUCLEAR INHIBITOR OF PROTEIN PHOSPHATASE-1"/>
    <property type="match status" value="1"/>
</dbReference>
<dbReference type="Pfam" id="PF00498">
    <property type="entry name" value="FHA"/>
    <property type="match status" value="1"/>
</dbReference>
<evidence type="ECO:0000256" key="1">
    <source>
        <dbReference type="PROSITE-ProRule" id="PRU00278"/>
    </source>
</evidence>
<feature type="region of interest" description="Disordered" evidence="2">
    <location>
        <begin position="175"/>
        <end position="205"/>
    </location>
</feature>
<evidence type="ECO:0008006" key="6">
    <source>
        <dbReference type="Google" id="ProtNLM"/>
    </source>
</evidence>
<sequence length="326" mass="35871">MLQATQHVIDVPSSKLEAQAKYFTCPPWAAKPKQEWYLDVRKGETSIGQQRIDSDPYYLFGRNVNICDYVLEHPSVSRVHVALVHHHSGSVFLIDLDTKYGTLVNKKRAPKLEPVKLQVGDSFSVAESSREYFLMCPGCTVASTESPKDREVTPMALSTKPKGLSDAASTIISVTKKAPRPEDTASKEGEEETPAAKKQRTTDPVELPSAIECSHIVLKHNTCANPVDRSRLPITRTKAVATSMLDRFRQEILAVADVEDRMDALARKAKMVSDCPDTCKKGGSLGYVKKGQLPDSLERAAFALAPGELSEPVETPMGIHLIMRNA</sequence>
<dbReference type="GO" id="GO:0003755">
    <property type="term" value="F:peptidyl-prolyl cis-trans isomerase activity"/>
    <property type="evidence" value="ECO:0007669"/>
    <property type="project" value="UniProtKB-KW"/>
</dbReference>
<dbReference type="PROSITE" id="PS50198">
    <property type="entry name" value="PPIC_PPIASE_2"/>
    <property type="match status" value="1"/>
</dbReference>
<dbReference type="SUPFAM" id="SSF49879">
    <property type="entry name" value="SMAD/FHA domain"/>
    <property type="match status" value="1"/>
</dbReference>
<dbReference type="InterPro" id="IPR050923">
    <property type="entry name" value="Cell_Proc_Reg/RNA_Proc"/>
</dbReference>
<dbReference type="SUPFAM" id="SSF54534">
    <property type="entry name" value="FKBP-like"/>
    <property type="match status" value="1"/>
</dbReference>
<name>A0A7S1NI91_9EUGL</name>
<feature type="domain" description="PpiC" evidence="4">
    <location>
        <begin position="208"/>
        <end position="326"/>
    </location>
</feature>
<evidence type="ECO:0000259" key="3">
    <source>
        <dbReference type="PROSITE" id="PS50006"/>
    </source>
</evidence>
<dbReference type="InterPro" id="IPR008984">
    <property type="entry name" value="SMAD_FHA_dom_sf"/>
</dbReference>
<dbReference type="InterPro" id="IPR000253">
    <property type="entry name" value="FHA_dom"/>
</dbReference>
<organism evidence="5">
    <name type="scientific">Eutreptiella gymnastica</name>
    <dbReference type="NCBI Taxonomy" id="73025"/>
    <lineage>
        <taxon>Eukaryota</taxon>
        <taxon>Discoba</taxon>
        <taxon>Euglenozoa</taxon>
        <taxon>Euglenida</taxon>
        <taxon>Spirocuta</taxon>
        <taxon>Euglenophyceae</taxon>
        <taxon>Eutreptiales</taxon>
        <taxon>Eutreptiaceae</taxon>
        <taxon>Eutreptiella</taxon>
    </lineage>
</organism>
<keyword evidence="1" id="KW-0413">Isomerase</keyword>
<protein>
    <recommendedName>
        <fullName evidence="6">Peptidylprolyl isomerase</fullName>
    </recommendedName>
</protein>
<evidence type="ECO:0000313" key="5">
    <source>
        <dbReference type="EMBL" id="CAD9019404.1"/>
    </source>
</evidence>
<feature type="domain" description="FHA" evidence="3">
    <location>
        <begin position="58"/>
        <end position="109"/>
    </location>
</feature>
<feature type="compositionally biased region" description="Basic and acidic residues" evidence="2">
    <location>
        <begin position="179"/>
        <end position="188"/>
    </location>
</feature>
<dbReference type="SMART" id="SM00240">
    <property type="entry name" value="FHA"/>
    <property type="match status" value="1"/>
</dbReference>
<dbReference type="EMBL" id="HBGA01081957">
    <property type="protein sequence ID" value="CAD9019404.1"/>
    <property type="molecule type" value="Transcribed_RNA"/>
</dbReference>
<dbReference type="Pfam" id="PF00639">
    <property type="entry name" value="Rotamase"/>
    <property type="match status" value="1"/>
</dbReference>
<dbReference type="Gene3D" id="3.10.50.40">
    <property type="match status" value="1"/>
</dbReference>